<dbReference type="InterPro" id="IPR015655">
    <property type="entry name" value="PP2C"/>
</dbReference>
<dbReference type="InterPro" id="IPR036457">
    <property type="entry name" value="PPM-type-like_dom_sf"/>
</dbReference>
<dbReference type="SUPFAM" id="SSF81606">
    <property type="entry name" value="PP2C-like"/>
    <property type="match status" value="1"/>
</dbReference>
<evidence type="ECO:0000313" key="2">
    <source>
        <dbReference type="Proteomes" id="UP000186817"/>
    </source>
</evidence>
<dbReference type="SMART" id="SM00332">
    <property type="entry name" value="PP2Cc"/>
    <property type="match status" value="1"/>
</dbReference>
<dbReference type="InterPro" id="IPR001932">
    <property type="entry name" value="PPM-type_phosphatase-like_dom"/>
</dbReference>
<proteinExistence type="predicted"/>
<reference evidence="1 2" key="1">
    <citation type="submission" date="2016-02" db="EMBL/GenBank/DDBJ databases">
        <title>Genome analysis of coral dinoflagellate symbionts highlights evolutionary adaptations to a symbiotic lifestyle.</title>
        <authorList>
            <person name="Aranda M."/>
            <person name="Li Y."/>
            <person name="Liew Y.J."/>
            <person name="Baumgarten S."/>
            <person name="Simakov O."/>
            <person name="Wilson M."/>
            <person name="Piel J."/>
            <person name="Ashoor H."/>
            <person name="Bougouffa S."/>
            <person name="Bajic V.B."/>
            <person name="Ryu T."/>
            <person name="Ravasi T."/>
            <person name="Bayer T."/>
            <person name="Micklem G."/>
            <person name="Kim H."/>
            <person name="Bhak J."/>
            <person name="Lajeunesse T.C."/>
            <person name="Voolstra C.R."/>
        </authorList>
    </citation>
    <scope>NUCLEOTIDE SEQUENCE [LARGE SCALE GENOMIC DNA]</scope>
    <source>
        <strain evidence="1 2">CCMP2467</strain>
    </source>
</reference>
<dbReference type="PROSITE" id="PS51746">
    <property type="entry name" value="PPM_2"/>
    <property type="match status" value="1"/>
</dbReference>
<dbReference type="PANTHER" id="PTHR47992">
    <property type="entry name" value="PROTEIN PHOSPHATASE"/>
    <property type="match status" value="1"/>
</dbReference>
<comment type="caution">
    <text evidence="1">The sequence shown here is derived from an EMBL/GenBank/DDBJ whole genome shotgun (WGS) entry which is preliminary data.</text>
</comment>
<dbReference type="OMA" id="SIAEMVY"/>
<name>A0A1Q9EFK8_SYMMI</name>
<dbReference type="OrthoDB" id="10264738at2759"/>
<accession>A0A1Q9EFK8</accession>
<keyword evidence="2" id="KW-1185">Reference proteome</keyword>
<dbReference type="CDD" id="cd00143">
    <property type="entry name" value="PP2Cc"/>
    <property type="match status" value="1"/>
</dbReference>
<dbReference type="GO" id="GO:0004722">
    <property type="term" value="F:protein serine/threonine phosphatase activity"/>
    <property type="evidence" value="ECO:0007669"/>
    <property type="project" value="InterPro"/>
</dbReference>
<protein>
    <submittedName>
        <fullName evidence="1">Uncharacterized protein</fullName>
    </submittedName>
</protein>
<gene>
    <name evidence="1" type="ORF">AK812_SmicGene10501</name>
</gene>
<dbReference type="Pfam" id="PF00481">
    <property type="entry name" value="PP2C"/>
    <property type="match status" value="1"/>
</dbReference>
<dbReference type="AlphaFoldDB" id="A0A1Q9EFK8"/>
<dbReference type="Proteomes" id="UP000186817">
    <property type="component" value="Unassembled WGS sequence"/>
</dbReference>
<dbReference type="EMBL" id="LSRX01000165">
    <property type="protein sequence ID" value="OLQ06226.1"/>
    <property type="molecule type" value="Genomic_DNA"/>
</dbReference>
<dbReference type="Gene3D" id="3.60.40.10">
    <property type="entry name" value="PPM-type phosphatase domain"/>
    <property type="match status" value="1"/>
</dbReference>
<sequence>MKGNNGDVTEASQDTSQYRLKSRRSFHGVGIDRETVSKEAFHEQDKDECFADLQDEVSEQNLRRVWSSLSGLWLAHSSFPAASEDPFHVREVALLPRSKESGESVLARHKIAVRCCKGCKYPDDRAPGQDNFSCARLPGGFRLHCVADGHGEEGNWVSERVVRALPYFLSSRDCRKMLRDGAVETAFTSAFERLQEDIVSASREAGVNVQLSGTTVACILRQIHSPVVWVASTGDSRVIHVCRDGSVSFSTQDHKPCNPSERQRVIMSGCEITTSDAANGEVLEKICLLGQRGKLPELGFTRSIGDLMYKKYGVTARPEVYKLEQELGDGSGHFLLGSDGIWEFLSNEDVAEIVHRNLQAGVEKEAIVDELVKVAEAKWKEHEFDYCDDITLIMVPTRQVTAAPPAPDDSCLGGVVYASEECLARVDRLCAIQ</sequence>
<evidence type="ECO:0000313" key="1">
    <source>
        <dbReference type="EMBL" id="OLQ06226.1"/>
    </source>
</evidence>
<organism evidence="1 2">
    <name type="scientific">Symbiodinium microadriaticum</name>
    <name type="common">Dinoflagellate</name>
    <name type="synonym">Zooxanthella microadriatica</name>
    <dbReference type="NCBI Taxonomy" id="2951"/>
    <lineage>
        <taxon>Eukaryota</taxon>
        <taxon>Sar</taxon>
        <taxon>Alveolata</taxon>
        <taxon>Dinophyceae</taxon>
        <taxon>Suessiales</taxon>
        <taxon>Symbiodiniaceae</taxon>
        <taxon>Symbiodinium</taxon>
    </lineage>
</organism>